<evidence type="ECO:0000313" key="3">
    <source>
        <dbReference type="Proteomes" id="UP000324222"/>
    </source>
</evidence>
<name>A0A5B7GU80_PORTR</name>
<protein>
    <submittedName>
        <fullName evidence="2">Uncharacterized protein</fullName>
    </submittedName>
</protein>
<reference evidence="2 3" key="1">
    <citation type="submission" date="2019-05" db="EMBL/GenBank/DDBJ databases">
        <title>Another draft genome of Portunus trituberculatus and its Hox gene families provides insights of decapod evolution.</title>
        <authorList>
            <person name="Jeong J.-H."/>
            <person name="Song I."/>
            <person name="Kim S."/>
            <person name="Choi T."/>
            <person name="Kim D."/>
            <person name="Ryu S."/>
            <person name="Kim W."/>
        </authorList>
    </citation>
    <scope>NUCLEOTIDE SEQUENCE [LARGE SCALE GENOMIC DNA]</scope>
    <source>
        <tissue evidence="2">Muscle</tissue>
    </source>
</reference>
<feature type="compositionally biased region" description="Low complexity" evidence="1">
    <location>
        <begin position="1"/>
        <end position="11"/>
    </location>
</feature>
<comment type="caution">
    <text evidence="2">The sequence shown here is derived from an EMBL/GenBank/DDBJ whole genome shotgun (WGS) entry which is preliminary data.</text>
</comment>
<proteinExistence type="predicted"/>
<organism evidence="2 3">
    <name type="scientific">Portunus trituberculatus</name>
    <name type="common">Swimming crab</name>
    <name type="synonym">Neptunus trituberculatus</name>
    <dbReference type="NCBI Taxonomy" id="210409"/>
    <lineage>
        <taxon>Eukaryota</taxon>
        <taxon>Metazoa</taxon>
        <taxon>Ecdysozoa</taxon>
        <taxon>Arthropoda</taxon>
        <taxon>Crustacea</taxon>
        <taxon>Multicrustacea</taxon>
        <taxon>Malacostraca</taxon>
        <taxon>Eumalacostraca</taxon>
        <taxon>Eucarida</taxon>
        <taxon>Decapoda</taxon>
        <taxon>Pleocyemata</taxon>
        <taxon>Brachyura</taxon>
        <taxon>Eubrachyura</taxon>
        <taxon>Portunoidea</taxon>
        <taxon>Portunidae</taxon>
        <taxon>Portuninae</taxon>
        <taxon>Portunus</taxon>
    </lineage>
</organism>
<feature type="region of interest" description="Disordered" evidence="1">
    <location>
        <begin position="1"/>
        <end position="34"/>
    </location>
</feature>
<evidence type="ECO:0000256" key="1">
    <source>
        <dbReference type="SAM" id="MobiDB-lite"/>
    </source>
</evidence>
<dbReference type="AlphaFoldDB" id="A0A5B7GU80"/>
<dbReference type="Proteomes" id="UP000324222">
    <property type="component" value="Unassembled WGS sequence"/>
</dbReference>
<evidence type="ECO:0000313" key="2">
    <source>
        <dbReference type="EMBL" id="MPC61146.1"/>
    </source>
</evidence>
<dbReference type="EMBL" id="VSRR010018251">
    <property type="protein sequence ID" value="MPC61146.1"/>
    <property type="molecule type" value="Genomic_DNA"/>
</dbReference>
<sequence length="87" mass="9506">MKSSSDNAESSSKLEADASSTHSIWPSKASTRRCRGDLSRPLLVVISIASSIVNFPELVERERACETSPPRCGSSDDMKSVLAFKFR</sequence>
<gene>
    <name evidence="2" type="ORF">E2C01_055210</name>
</gene>
<keyword evidence="3" id="KW-1185">Reference proteome</keyword>
<accession>A0A5B7GU80</accession>